<feature type="binding site" evidence="3">
    <location>
        <position position="133"/>
    </location>
    <ligand>
        <name>a divalent metal cation</name>
        <dbReference type="ChEBI" id="CHEBI:60240"/>
        <label>2</label>
    </ligand>
</feature>
<reference evidence="7 8" key="1">
    <citation type="journal article" date="2019" name="Nat. Med.">
        <title>A library of human gut bacterial isolates paired with longitudinal multiomics data enables mechanistic microbiome research.</title>
        <authorList>
            <person name="Poyet M."/>
            <person name="Groussin M."/>
            <person name="Gibbons S.M."/>
            <person name="Avila-Pacheco J."/>
            <person name="Jiang X."/>
            <person name="Kearney S.M."/>
            <person name="Perrotta A.R."/>
            <person name="Berdy B."/>
            <person name="Zhao S."/>
            <person name="Lieberman T.D."/>
            <person name="Swanson P.K."/>
            <person name="Smith M."/>
            <person name="Roesemann S."/>
            <person name="Alexander J.E."/>
            <person name="Rich S.A."/>
            <person name="Livny J."/>
            <person name="Vlamakis H."/>
            <person name="Clish C."/>
            <person name="Bullock K."/>
            <person name="Deik A."/>
            <person name="Scott J."/>
            <person name="Pierce K.A."/>
            <person name="Xavier R.J."/>
            <person name="Alm E.J."/>
        </authorList>
    </citation>
    <scope>NUCLEOTIDE SEQUENCE [LARGE SCALE GENOMIC DNA]</scope>
    <source>
        <strain evidence="5 7">BIOML-A4</strain>
        <strain evidence="6 8">BIOML-A5</strain>
    </source>
</reference>
<dbReference type="PANTHER" id="PTHR10819:SF3">
    <property type="entry name" value="PHOSPHOTRIESTERASE-RELATED PROTEIN"/>
    <property type="match status" value="1"/>
</dbReference>
<feature type="binding site" evidence="3">
    <location>
        <position position="22"/>
    </location>
    <ligand>
        <name>a divalent metal cation</name>
        <dbReference type="ChEBI" id="CHEBI:60240"/>
        <label>1</label>
    </ligand>
</feature>
<evidence type="ECO:0000256" key="1">
    <source>
        <dbReference type="ARBA" id="ARBA00022723"/>
    </source>
</evidence>
<evidence type="ECO:0000256" key="3">
    <source>
        <dbReference type="PIRSR" id="PIRSR601559-52"/>
    </source>
</evidence>
<name>A0A6N7S4C2_9FIRM</name>
<dbReference type="InterPro" id="IPR001559">
    <property type="entry name" value="Phosphotriesterase"/>
</dbReference>
<accession>A0A6N7S4C2</accession>
<keyword evidence="2" id="KW-0378">Hydrolase</keyword>
<evidence type="ECO:0000313" key="8">
    <source>
        <dbReference type="Proteomes" id="UP000480929"/>
    </source>
</evidence>
<evidence type="ECO:0000313" key="6">
    <source>
        <dbReference type="EMBL" id="MSC31921.1"/>
    </source>
</evidence>
<keyword evidence="8" id="KW-1185">Reference proteome</keyword>
<evidence type="ECO:0000256" key="2">
    <source>
        <dbReference type="ARBA" id="ARBA00022801"/>
    </source>
</evidence>
<dbReference type="OrthoDB" id="105927at2"/>
<dbReference type="InterPro" id="IPR032466">
    <property type="entry name" value="Metal_Hydrolase"/>
</dbReference>
<feature type="binding site" evidence="3">
    <location>
        <position position="133"/>
    </location>
    <ligand>
        <name>a divalent metal cation</name>
        <dbReference type="ChEBI" id="CHEBI:60240"/>
        <label>1</label>
    </ligand>
</feature>
<dbReference type="Pfam" id="PF02126">
    <property type="entry name" value="PTE"/>
    <property type="match status" value="1"/>
</dbReference>
<comment type="cofactor">
    <cofactor evidence="3">
        <name>a divalent metal cation</name>
        <dbReference type="ChEBI" id="CHEBI:60240"/>
    </cofactor>
    <text evidence="3">Binds 2 divalent metal cations per subunit.</text>
</comment>
<evidence type="ECO:0000313" key="7">
    <source>
        <dbReference type="Proteomes" id="UP000433575"/>
    </source>
</evidence>
<dbReference type="Gene3D" id="3.20.20.140">
    <property type="entry name" value="Metal-dependent hydrolases"/>
    <property type="match status" value="1"/>
</dbReference>
<dbReference type="PROSITE" id="PS51347">
    <property type="entry name" value="PHOSPHOTRIESTERASE_2"/>
    <property type="match status" value="1"/>
</dbReference>
<proteinExistence type="inferred from homology"/>
<evidence type="ECO:0000256" key="4">
    <source>
        <dbReference type="PROSITE-ProRule" id="PRU00679"/>
    </source>
</evidence>
<sequence length="303" mass="33777">MIRTVTNDIEKEELGITMCHEHFIVDLDRVRHDGISKIETVEEVEPEIQQMMALGVQAAVEVSTIDLGRDIRKLKQISQDTGLTIIAATGFYLTQYHPEWVKEAAPEQIAQVYVRELTEGIDDTKIKAGIIAEIASSPDRFEGAEKKILQAAGIASRLTGAAVSTHTSRFTAVETIETLLAEGVDPDKIIIGHQDLIDDSAYHALLLEYGVNIAFDTCGKKAYMPDETRARNALKIIEAGYGDHLLFSNDISRRTYFTSHGKAGYLSVMKEIVPLLKQIGAKEEQIRRCLVDNPARILDNEWR</sequence>
<feature type="binding site" evidence="3">
    <location>
        <position position="193"/>
    </location>
    <ligand>
        <name>a divalent metal cation</name>
        <dbReference type="ChEBI" id="CHEBI:60240"/>
        <label>2</label>
    </ligand>
</feature>
<dbReference type="Proteomes" id="UP000480929">
    <property type="component" value="Unassembled WGS sequence"/>
</dbReference>
<feature type="binding site" evidence="3">
    <location>
        <position position="20"/>
    </location>
    <ligand>
        <name>a divalent metal cation</name>
        <dbReference type="ChEBI" id="CHEBI:60240"/>
        <label>1</label>
    </ligand>
</feature>
<dbReference type="EMBL" id="WKPI01000002">
    <property type="protein sequence ID" value="MSC31921.1"/>
    <property type="molecule type" value="Genomic_DNA"/>
</dbReference>
<dbReference type="PANTHER" id="PTHR10819">
    <property type="entry name" value="PHOSPHOTRIESTERASE-RELATED"/>
    <property type="match status" value="1"/>
</dbReference>
<organism evidence="5 7">
    <name type="scientific">Holdemania massiliensis</name>
    <dbReference type="NCBI Taxonomy" id="1468449"/>
    <lineage>
        <taxon>Bacteria</taxon>
        <taxon>Bacillati</taxon>
        <taxon>Bacillota</taxon>
        <taxon>Erysipelotrichia</taxon>
        <taxon>Erysipelotrichales</taxon>
        <taxon>Erysipelotrichaceae</taxon>
        <taxon>Holdemania</taxon>
    </lineage>
</organism>
<dbReference type="PIRSF" id="PIRSF016839">
    <property type="entry name" value="PhP"/>
    <property type="match status" value="1"/>
</dbReference>
<dbReference type="RefSeq" id="WP_154237800.1">
    <property type="nucleotide sequence ID" value="NZ_WKPI01000002.1"/>
</dbReference>
<evidence type="ECO:0008006" key="9">
    <source>
        <dbReference type="Google" id="ProtNLM"/>
    </source>
</evidence>
<comment type="caution">
    <text evidence="4">Lacks conserved residue(s) required for the propagation of feature annotation.</text>
</comment>
<protein>
    <recommendedName>
        <fullName evidence="9">Phosphotriesterase-related protein</fullName>
    </recommendedName>
</protein>
<dbReference type="GO" id="GO:0008270">
    <property type="term" value="F:zinc ion binding"/>
    <property type="evidence" value="ECO:0007669"/>
    <property type="project" value="InterPro"/>
</dbReference>
<comment type="similarity">
    <text evidence="4">Belongs to the metallo-dependent hydrolases superfamily. Phosphotriesterase family.</text>
</comment>
<dbReference type="GO" id="GO:0016787">
    <property type="term" value="F:hydrolase activity"/>
    <property type="evidence" value="ECO:0007669"/>
    <property type="project" value="UniProtKB-KW"/>
</dbReference>
<comment type="caution">
    <text evidence="5">The sequence shown here is derived from an EMBL/GenBank/DDBJ whole genome shotgun (WGS) entry which is preliminary data.</text>
</comment>
<dbReference type="AlphaFoldDB" id="A0A6N7S4C2"/>
<evidence type="ECO:0000313" key="5">
    <source>
        <dbReference type="EMBL" id="MSA88166.1"/>
    </source>
</evidence>
<feature type="binding site" evidence="3">
    <location>
        <position position="166"/>
    </location>
    <ligand>
        <name>a divalent metal cation</name>
        <dbReference type="ChEBI" id="CHEBI:60240"/>
        <label>2</label>
    </ligand>
</feature>
<gene>
    <name evidence="6" type="ORF">GKD88_02140</name>
    <name evidence="5" type="ORF">GKE08_02340</name>
</gene>
<dbReference type="Proteomes" id="UP000433575">
    <property type="component" value="Unassembled WGS sequence"/>
</dbReference>
<dbReference type="EMBL" id="WKPJ01000002">
    <property type="protein sequence ID" value="MSA88166.1"/>
    <property type="molecule type" value="Genomic_DNA"/>
</dbReference>
<feature type="binding site" evidence="3">
    <location>
        <position position="250"/>
    </location>
    <ligand>
        <name>a divalent metal cation</name>
        <dbReference type="ChEBI" id="CHEBI:60240"/>
        <label>1</label>
    </ligand>
</feature>
<dbReference type="SUPFAM" id="SSF51556">
    <property type="entry name" value="Metallo-dependent hydrolases"/>
    <property type="match status" value="1"/>
</dbReference>
<keyword evidence="1 3" id="KW-0479">Metal-binding</keyword>